<keyword evidence="1" id="KW-0479">Metal-binding</keyword>
<comment type="caution">
    <text evidence="6">The sequence shown here is derived from an EMBL/GenBank/DDBJ whole genome shotgun (WGS) entry which is preliminary data.</text>
</comment>
<reference evidence="6 7" key="1">
    <citation type="journal article" date="2021" name="DNA Res.">
        <title>Genome analysis of Candida subhashii reveals its hybrid nature and dual mitochondrial genome conformations.</title>
        <authorList>
            <person name="Mixao V."/>
            <person name="Hegedusova E."/>
            <person name="Saus E."/>
            <person name="Pryszcz L.P."/>
            <person name="Cillingova A."/>
            <person name="Nosek J."/>
            <person name="Gabaldon T."/>
        </authorList>
    </citation>
    <scope>NUCLEOTIDE SEQUENCE [LARGE SCALE GENOMIC DNA]</scope>
    <source>
        <strain evidence="6 7">CBS 10753</strain>
    </source>
</reference>
<dbReference type="GO" id="GO:0006457">
    <property type="term" value="P:protein folding"/>
    <property type="evidence" value="ECO:0007669"/>
    <property type="project" value="TreeGrafter"/>
</dbReference>
<evidence type="ECO:0000259" key="5">
    <source>
        <dbReference type="PROSITE" id="PS51501"/>
    </source>
</evidence>
<dbReference type="GO" id="GO:0051087">
    <property type="term" value="F:protein-folding chaperone binding"/>
    <property type="evidence" value="ECO:0007669"/>
    <property type="project" value="TreeGrafter"/>
</dbReference>
<evidence type="ECO:0000256" key="2">
    <source>
        <dbReference type="ARBA" id="ARBA00022771"/>
    </source>
</evidence>
<feature type="domain" description="DNL-type" evidence="5">
    <location>
        <begin position="73"/>
        <end position="168"/>
    </location>
</feature>
<dbReference type="EMBL" id="JAGSYN010000072">
    <property type="protein sequence ID" value="KAG7664561.1"/>
    <property type="molecule type" value="Genomic_DNA"/>
</dbReference>
<evidence type="ECO:0000256" key="4">
    <source>
        <dbReference type="PROSITE-ProRule" id="PRU00834"/>
    </source>
</evidence>
<evidence type="ECO:0000313" key="6">
    <source>
        <dbReference type="EMBL" id="KAG7664561.1"/>
    </source>
</evidence>
<keyword evidence="3" id="KW-0862">Zinc</keyword>
<evidence type="ECO:0000313" key="7">
    <source>
        <dbReference type="Proteomes" id="UP000694255"/>
    </source>
</evidence>
<dbReference type="GO" id="GO:0008270">
    <property type="term" value="F:zinc ion binding"/>
    <property type="evidence" value="ECO:0007669"/>
    <property type="project" value="UniProtKB-KW"/>
</dbReference>
<dbReference type="GeneID" id="73468706"/>
<dbReference type="PROSITE" id="PS51501">
    <property type="entry name" value="ZF_DNL"/>
    <property type="match status" value="1"/>
</dbReference>
<protein>
    <recommendedName>
        <fullName evidence="5">DNL-type domain-containing protein</fullName>
    </recommendedName>
</protein>
<keyword evidence="7" id="KW-1185">Reference proteome</keyword>
<dbReference type="InterPro" id="IPR007853">
    <property type="entry name" value="Znf_DNL-typ"/>
</dbReference>
<dbReference type="OrthoDB" id="512667at2759"/>
<evidence type="ECO:0000256" key="3">
    <source>
        <dbReference type="ARBA" id="ARBA00022833"/>
    </source>
</evidence>
<gene>
    <name evidence="6" type="ORF">J8A68_001905</name>
</gene>
<organism evidence="6 7">
    <name type="scientific">[Candida] subhashii</name>
    <dbReference type="NCBI Taxonomy" id="561895"/>
    <lineage>
        <taxon>Eukaryota</taxon>
        <taxon>Fungi</taxon>
        <taxon>Dikarya</taxon>
        <taxon>Ascomycota</taxon>
        <taxon>Saccharomycotina</taxon>
        <taxon>Pichiomycetes</taxon>
        <taxon>Debaryomycetaceae</taxon>
        <taxon>Spathaspora</taxon>
    </lineage>
</organism>
<keyword evidence="2 4" id="KW-0863">Zinc-finger</keyword>
<dbReference type="InterPro" id="IPR024158">
    <property type="entry name" value="Mt_import_TIM15"/>
</dbReference>
<dbReference type="AlphaFoldDB" id="A0A8J5UQ74"/>
<dbReference type="PANTHER" id="PTHR20922">
    <property type="entry name" value="DNL-TYPE ZINC FINGER PROTEIN"/>
    <property type="match status" value="1"/>
</dbReference>
<dbReference type="GO" id="GO:0005739">
    <property type="term" value="C:mitochondrion"/>
    <property type="evidence" value="ECO:0007669"/>
    <property type="project" value="TreeGrafter"/>
</dbReference>
<evidence type="ECO:0000256" key="1">
    <source>
        <dbReference type="ARBA" id="ARBA00022723"/>
    </source>
</evidence>
<proteinExistence type="predicted"/>
<sequence length="190" mass="21302">MLTRVSRSSLLLKRLPTIIPKASSTRIPHSLFTDHPNHHPSFYFIPVRSLTTTPTNLPQTTTQITSNDPNEPQVSGEYMIQFTCKPCNTRSTHAFSKQAYQYGTVLIQCPNCKSRHLIADNLGFIKDEVFNLEEVLASKGESVKSKRSDLEEGDVPEGLKGKLENVVSGFRIQNGDEVFEIPADVKKDKK</sequence>
<dbReference type="PANTHER" id="PTHR20922:SF13">
    <property type="entry name" value="DNL-TYPE ZINC FINGER PROTEIN"/>
    <property type="match status" value="1"/>
</dbReference>
<dbReference type="GO" id="GO:0030150">
    <property type="term" value="P:protein import into mitochondrial matrix"/>
    <property type="evidence" value="ECO:0007669"/>
    <property type="project" value="TreeGrafter"/>
</dbReference>
<dbReference type="RefSeq" id="XP_049264793.1">
    <property type="nucleotide sequence ID" value="XM_049405598.1"/>
</dbReference>
<dbReference type="GO" id="GO:0050821">
    <property type="term" value="P:protein stabilization"/>
    <property type="evidence" value="ECO:0007669"/>
    <property type="project" value="TreeGrafter"/>
</dbReference>
<dbReference type="Pfam" id="PF05180">
    <property type="entry name" value="zf-DNL"/>
    <property type="match status" value="1"/>
</dbReference>
<dbReference type="Proteomes" id="UP000694255">
    <property type="component" value="Unassembled WGS sequence"/>
</dbReference>
<accession>A0A8J5UQ74</accession>
<name>A0A8J5UQ74_9ASCO</name>